<dbReference type="PRINTS" id="PR00455">
    <property type="entry name" value="HTHTETR"/>
</dbReference>
<dbReference type="EMBL" id="SPSF01000053">
    <property type="protein sequence ID" value="MPQ64627.1"/>
    <property type="molecule type" value="Genomic_DNA"/>
</dbReference>
<feature type="domain" description="HTH tetR-type" evidence="5">
    <location>
        <begin position="69"/>
        <end position="129"/>
    </location>
</feature>
<dbReference type="InterPro" id="IPR050624">
    <property type="entry name" value="HTH-type_Tx_Regulator"/>
</dbReference>
<accession>A0A5N7IV73</accession>
<dbReference type="SUPFAM" id="SSF48498">
    <property type="entry name" value="Tetracyclin repressor-like, C-terminal domain"/>
    <property type="match status" value="1"/>
</dbReference>
<dbReference type="PANTHER" id="PTHR43479:SF20">
    <property type="entry name" value="HTH TETR-TYPE DOMAIN-CONTAINING PROTEIN"/>
    <property type="match status" value="1"/>
</dbReference>
<keyword evidence="2 4" id="KW-0238">DNA-binding</keyword>
<dbReference type="Proteomes" id="UP000342249">
    <property type="component" value="Unassembled WGS sequence"/>
</dbReference>
<evidence type="ECO:0000256" key="4">
    <source>
        <dbReference type="PROSITE-ProRule" id="PRU00335"/>
    </source>
</evidence>
<dbReference type="InterPro" id="IPR009057">
    <property type="entry name" value="Homeodomain-like_sf"/>
</dbReference>
<protein>
    <submittedName>
        <fullName evidence="6">TetR/AcrR family transcriptional regulator</fullName>
    </submittedName>
</protein>
<dbReference type="SUPFAM" id="SSF46689">
    <property type="entry name" value="Homeodomain-like"/>
    <property type="match status" value="1"/>
</dbReference>
<reference evidence="6 7" key="1">
    <citation type="journal article" date="2019" name="Lett. Appl. Microbiol.">
        <title>A case of 'blown pack' spoilage of vacuum-packaged pork likely associated with Clostridium estertheticum in Canada.</title>
        <authorList>
            <person name="Zhang P."/>
            <person name="Ward P."/>
            <person name="McMullen L.M."/>
            <person name="Yang X."/>
        </authorList>
    </citation>
    <scope>NUCLEOTIDE SEQUENCE [LARGE SCALE GENOMIC DNA]</scope>
    <source>
        <strain evidence="6 7">MA19</strain>
    </source>
</reference>
<keyword evidence="3" id="KW-0804">Transcription</keyword>
<evidence type="ECO:0000259" key="5">
    <source>
        <dbReference type="PROSITE" id="PS50977"/>
    </source>
</evidence>
<proteinExistence type="predicted"/>
<dbReference type="AlphaFoldDB" id="A0A5N7IV73"/>
<dbReference type="GO" id="GO:0003677">
    <property type="term" value="F:DNA binding"/>
    <property type="evidence" value="ECO:0007669"/>
    <property type="project" value="UniProtKB-UniRule"/>
</dbReference>
<evidence type="ECO:0000256" key="1">
    <source>
        <dbReference type="ARBA" id="ARBA00023015"/>
    </source>
</evidence>
<dbReference type="PANTHER" id="PTHR43479">
    <property type="entry name" value="ACREF/ENVCD OPERON REPRESSOR-RELATED"/>
    <property type="match status" value="1"/>
</dbReference>
<dbReference type="PROSITE" id="PS50977">
    <property type="entry name" value="HTH_TETR_2"/>
    <property type="match status" value="1"/>
</dbReference>
<dbReference type="InterPro" id="IPR025996">
    <property type="entry name" value="MT1864/Rv1816-like_C"/>
</dbReference>
<comment type="caution">
    <text evidence="6">The sequence shown here is derived from an EMBL/GenBank/DDBJ whole genome shotgun (WGS) entry which is preliminary data.</text>
</comment>
<evidence type="ECO:0000256" key="3">
    <source>
        <dbReference type="ARBA" id="ARBA00023163"/>
    </source>
</evidence>
<keyword evidence="1" id="KW-0805">Transcription regulation</keyword>
<dbReference type="Gene3D" id="1.10.357.10">
    <property type="entry name" value="Tetracycline Repressor, domain 2"/>
    <property type="match status" value="1"/>
</dbReference>
<sequence>MAVASFKVLPLYTDSQIIKTSSFIILPSFKRDVYSVNIIAWNVYSVNIVCYNKFREECVKMESIPYHHGNLKNVLIEAGIELINQNGINQFSLRKVAIKCKVSHAAPYNHFKDKEQLLKEMKDYVVQKFMDRLNHVIINHDNNSDVMVDLGIAYVDFFAENPQYFQFIFSQGEFDLQISFSNEAISHSEFPPFELFRKTAEHCMKNADLSPALFSSNIITMWALVHGLASIFATKYVLYNGDRNVFIGKILREKICLS</sequence>
<dbReference type="Pfam" id="PF13305">
    <property type="entry name" value="TetR_C_33"/>
    <property type="match status" value="1"/>
</dbReference>
<organism evidence="6 7">
    <name type="scientific">Clostridium estertheticum</name>
    <dbReference type="NCBI Taxonomy" id="238834"/>
    <lineage>
        <taxon>Bacteria</taxon>
        <taxon>Bacillati</taxon>
        <taxon>Bacillota</taxon>
        <taxon>Clostridia</taxon>
        <taxon>Eubacteriales</taxon>
        <taxon>Clostridiaceae</taxon>
        <taxon>Clostridium</taxon>
    </lineage>
</organism>
<name>A0A5N7IV73_9CLOT</name>
<evidence type="ECO:0000313" key="6">
    <source>
        <dbReference type="EMBL" id="MPQ64627.1"/>
    </source>
</evidence>
<dbReference type="InterPro" id="IPR001647">
    <property type="entry name" value="HTH_TetR"/>
</dbReference>
<dbReference type="Pfam" id="PF00440">
    <property type="entry name" value="TetR_N"/>
    <property type="match status" value="1"/>
</dbReference>
<feature type="DNA-binding region" description="H-T-H motif" evidence="4">
    <location>
        <begin position="92"/>
        <end position="111"/>
    </location>
</feature>
<evidence type="ECO:0000313" key="7">
    <source>
        <dbReference type="Proteomes" id="UP000342249"/>
    </source>
</evidence>
<gene>
    <name evidence="6" type="ORF">E4V82_21365</name>
</gene>
<evidence type="ECO:0000256" key="2">
    <source>
        <dbReference type="ARBA" id="ARBA00023125"/>
    </source>
</evidence>
<dbReference type="InterPro" id="IPR036271">
    <property type="entry name" value="Tet_transcr_reg_TetR-rel_C_sf"/>
</dbReference>